<protein>
    <submittedName>
        <fullName evidence="3">Vancomycin B-type resistance protein VanW</fullName>
    </submittedName>
</protein>
<comment type="caution">
    <text evidence="3">The sequence shown here is derived from an EMBL/GenBank/DDBJ whole genome shotgun (WGS) entry which is preliminary data.</text>
</comment>
<proteinExistence type="predicted"/>
<reference evidence="3" key="1">
    <citation type="journal article" date="2014" name="Genome Announc.">
        <title>Draft Genome Sequence of Clostridium straminisolvens Strain JCM 21531T, Isolated from a Cellulose-Degrading Bacterial Community.</title>
        <authorList>
            <person name="Yuki M."/>
            <person name="Oshima K."/>
            <person name="Suda W."/>
            <person name="Sakamoto M."/>
            <person name="Kitamura K."/>
            <person name="Iida T."/>
            <person name="Hattori M."/>
            <person name="Ohkuma M."/>
        </authorList>
    </citation>
    <scope>NUCLEOTIDE SEQUENCE [LARGE SCALE GENOMIC DNA]</scope>
    <source>
        <strain evidence="3">JCM 21531</strain>
    </source>
</reference>
<dbReference type="PROSITE" id="PS51109">
    <property type="entry name" value="G5"/>
    <property type="match status" value="1"/>
</dbReference>
<dbReference type="SMART" id="SM01208">
    <property type="entry name" value="G5"/>
    <property type="match status" value="1"/>
</dbReference>
<evidence type="ECO:0000256" key="1">
    <source>
        <dbReference type="ARBA" id="ARBA00022729"/>
    </source>
</evidence>
<dbReference type="Pfam" id="PF04294">
    <property type="entry name" value="VanW"/>
    <property type="match status" value="1"/>
</dbReference>
<gene>
    <name evidence="3" type="ORF">JCM21531_1500</name>
</gene>
<dbReference type="AlphaFoldDB" id="W4V3Q0"/>
<name>W4V3Q0_9FIRM</name>
<accession>W4V3Q0</accession>
<dbReference type="InterPro" id="IPR007391">
    <property type="entry name" value="Vancomycin_resist_VanW"/>
</dbReference>
<dbReference type="Gene3D" id="2.20.230.10">
    <property type="entry name" value="Resuscitation-promoting factor rpfb"/>
    <property type="match status" value="1"/>
</dbReference>
<dbReference type="PANTHER" id="PTHR35788:SF1">
    <property type="entry name" value="EXPORTED PROTEIN"/>
    <property type="match status" value="1"/>
</dbReference>
<dbReference type="STRING" id="1294263.JCM21531_1500"/>
<dbReference type="EMBL" id="BAVR01000013">
    <property type="protein sequence ID" value="GAE88080.1"/>
    <property type="molecule type" value="Genomic_DNA"/>
</dbReference>
<dbReference type="Pfam" id="PF07501">
    <property type="entry name" value="G5"/>
    <property type="match status" value="1"/>
</dbReference>
<keyword evidence="4" id="KW-1185">Reference proteome</keyword>
<evidence type="ECO:0000313" key="4">
    <source>
        <dbReference type="Proteomes" id="UP000019109"/>
    </source>
</evidence>
<dbReference type="InterPro" id="IPR011098">
    <property type="entry name" value="G5_dom"/>
</dbReference>
<dbReference type="Proteomes" id="UP000019109">
    <property type="component" value="Unassembled WGS sequence"/>
</dbReference>
<sequence>MPLGYVEPGQDATISEGYIDFKFRNNTDRACLISASVVGNKIVIKLLGAKSDSKRDVRLKSVVVERMSPPADEIIVDNTLPKGAVEVEREPVQGMKVVVYRETYESNKLIEREKISEDIYKPVQGRKRVGPSNNDVAEDG</sequence>
<feature type="domain" description="G5" evidence="2">
    <location>
        <begin position="54"/>
        <end position="133"/>
    </location>
</feature>
<evidence type="ECO:0000259" key="2">
    <source>
        <dbReference type="PROSITE" id="PS51109"/>
    </source>
</evidence>
<dbReference type="PANTHER" id="PTHR35788">
    <property type="entry name" value="EXPORTED PROTEIN-RELATED"/>
    <property type="match status" value="1"/>
</dbReference>
<dbReference type="InterPro" id="IPR052913">
    <property type="entry name" value="Glycopeptide_resist_protein"/>
</dbReference>
<organism evidence="3 4">
    <name type="scientific">Acetivibrio straminisolvens JCM 21531</name>
    <dbReference type="NCBI Taxonomy" id="1294263"/>
    <lineage>
        <taxon>Bacteria</taxon>
        <taxon>Bacillati</taxon>
        <taxon>Bacillota</taxon>
        <taxon>Clostridia</taxon>
        <taxon>Eubacteriales</taxon>
        <taxon>Oscillospiraceae</taxon>
        <taxon>Acetivibrio</taxon>
    </lineage>
</organism>
<evidence type="ECO:0000313" key="3">
    <source>
        <dbReference type="EMBL" id="GAE88080.1"/>
    </source>
</evidence>
<keyword evidence="1" id="KW-0732">Signal</keyword>